<dbReference type="Gene3D" id="1.20.58.340">
    <property type="entry name" value="Magnesium transport protein CorA, transmembrane region"/>
    <property type="match status" value="2"/>
</dbReference>
<evidence type="ECO:0000256" key="5">
    <source>
        <dbReference type="ARBA" id="ARBA00022692"/>
    </source>
</evidence>
<evidence type="ECO:0000256" key="11">
    <source>
        <dbReference type="ARBA" id="ARBA00045497"/>
    </source>
</evidence>
<keyword evidence="4" id="KW-1003">Cell membrane</keyword>
<evidence type="ECO:0000313" key="14">
    <source>
        <dbReference type="Proteomes" id="UP000198670"/>
    </source>
</evidence>
<evidence type="ECO:0000256" key="4">
    <source>
        <dbReference type="ARBA" id="ARBA00022475"/>
    </source>
</evidence>
<keyword evidence="7 12" id="KW-1133">Transmembrane helix</keyword>
<keyword evidence="14" id="KW-1185">Reference proteome</keyword>
<name>A0A1I3RKJ1_9SPHI</name>
<keyword evidence="9 12" id="KW-0472">Membrane</keyword>
<dbReference type="STRING" id="1477437.SAMN05444682_11046"/>
<evidence type="ECO:0000256" key="7">
    <source>
        <dbReference type="ARBA" id="ARBA00022989"/>
    </source>
</evidence>
<feature type="transmembrane region" description="Helical" evidence="12">
    <location>
        <begin position="242"/>
        <end position="262"/>
    </location>
</feature>
<accession>A0A1I3RKJ1</accession>
<dbReference type="FunFam" id="1.20.58.340:FF:000004">
    <property type="entry name" value="Magnesium transport protein CorA"/>
    <property type="match status" value="1"/>
</dbReference>
<keyword evidence="8" id="KW-0406">Ion transport</keyword>
<dbReference type="InterPro" id="IPR045863">
    <property type="entry name" value="CorA_TM1_TM2"/>
</dbReference>
<dbReference type="CDD" id="cd12832">
    <property type="entry name" value="TmCorA-like_u3"/>
    <property type="match status" value="1"/>
</dbReference>
<evidence type="ECO:0000256" key="3">
    <source>
        <dbReference type="ARBA" id="ARBA00022448"/>
    </source>
</evidence>
<dbReference type="AlphaFoldDB" id="A0A1I3RKJ1"/>
<organism evidence="13 14">
    <name type="scientific">Parapedobacter indicus</name>
    <dbReference type="NCBI Taxonomy" id="1477437"/>
    <lineage>
        <taxon>Bacteria</taxon>
        <taxon>Pseudomonadati</taxon>
        <taxon>Bacteroidota</taxon>
        <taxon>Sphingobacteriia</taxon>
        <taxon>Sphingobacteriales</taxon>
        <taxon>Sphingobacteriaceae</taxon>
        <taxon>Parapedobacter</taxon>
    </lineage>
</organism>
<dbReference type="Gene3D" id="3.30.460.20">
    <property type="entry name" value="CorA soluble domain-like"/>
    <property type="match status" value="1"/>
</dbReference>
<dbReference type="InterPro" id="IPR045861">
    <property type="entry name" value="CorA_cytoplasmic_dom"/>
</dbReference>
<dbReference type="PANTHER" id="PTHR46494">
    <property type="entry name" value="CORA FAMILY METAL ION TRANSPORTER (EUROFUNG)"/>
    <property type="match status" value="1"/>
</dbReference>
<dbReference type="PANTHER" id="PTHR46494:SF1">
    <property type="entry name" value="CORA FAMILY METAL ION TRANSPORTER (EUROFUNG)"/>
    <property type="match status" value="1"/>
</dbReference>
<dbReference type="GO" id="GO:0015087">
    <property type="term" value="F:cobalt ion transmembrane transporter activity"/>
    <property type="evidence" value="ECO:0007669"/>
    <property type="project" value="TreeGrafter"/>
</dbReference>
<dbReference type="SUPFAM" id="SSF143865">
    <property type="entry name" value="CorA soluble domain-like"/>
    <property type="match status" value="1"/>
</dbReference>
<evidence type="ECO:0000256" key="1">
    <source>
        <dbReference type="ARBA" id="ARBA00004651"/>
    </source>
</evidence>
<dbReference type="Pfam" id="PF01544">
    <property type="entry name" value="CorA"/>
    <property type="match status" value="1"/>
</dbReference>
<keyword evidence="3" id="KW-0813">Transport</keyword>
<evidence type="ECO:0000256" key="6">
    <source>
        <dbReference type="ARBA" id="ARBA00022842"/>
    </source>
</evidence>
<dbReference type="GO" id="GO:0015095">
    <property type="term" value="F:magnesium ion transmembrane transporter activity"/>
    <property type="evidence" value="ECO:0007669"/>
    <property type="project" value="TreeGrafter"/>
</dbReference>
<comment type="similarity">
    <text evidence="2">Belongs to the CorA metal ion transporter (MIT) (TC 1.A.35) family.</text>
</comment>
<evidence type="ECO:0000256" key="10">
    <source>
        <dbReference type="ARBA" id="ARBA00034269"/>
    </source>
</evidence>
<dbReference type="SUPFAM" id="SSF144083">
    <property type="entry name" value="Magnesium transport protein CorA, transmembrane region"/>
    <property type="match status" value="1"/>
</dbReference>
<sequence>MIQLLASKEQNGFDWVDLSAPTDDEIREVAGKYTLHEASIKDCMQPDHLPKYELFDNYTFVIFRVFSPNHVHEADTIQELTNKISIFFNTDYIVTVHRAEGNLIDLIKTKRIDTGKCNNTMCLLNSMIRESILTFEKPGFKLSESLDYYEERVFLRQRTSPILRGLYFVKRKIDVIRRVMLLSYEIVDNIDSEEQSDVYTRDLRDLYVRTQTFFDNLSENTAQLLSVYFSLASQRTNEIMRILTIFSVFFMPLTFVVGVYGMNFRHMPELAWYYGYPAVMLLMVGLSIGIYFWFKRKGWL</sequence>
<evidence type="ECO:0000313" key="13">
    <source>
        <dbReference type="EMBL" id="SFJ47103.1"/>
    </source>
</evidence>
<dbReference type="RefSeq" id="WP_090629477.1">
    <property type="nucleotide sequence ID" value="NZ_FOQO01000010.1"/>
</dbReference>
<evidence type="ECO:0000256" key="12">
    <source>
        <dbReference type="SAM" id="Phobius"/>
    </source>
</evidence>
<comment type="subcellular location">
    <subcellularLocation>
        <location evidence="1">Cell membrane</location>
        <topology evidence="1">Multi-pass membrane protein</topology>
    </subcellularLocation>
</comment>
<protein>
    <submittedName>
        <fullName evidence="13">Magnesium transporter</fullName>
    </submittedName>
</protein>
<evidence type="ECO:0000256" key="8">
    <source>
        <dbReference type="ARBA" id="ARBA00023065"/>
    </source>
</evidence>
<dbReference type="EMBL" id="FOQO01000010">
    <property type="protein sequence ID" value="SFJ47103.1"/>
    <property type="molecule type" value="Genomic_DNA"/>
</dbReference>
<dbReference type="OrthoDB" id="9803416at2"/>
<reference evidence="13 14" key="1">
    <citation type="submission" date="2016-10" db="EMBL/GenBank/DDBJ databases">
        <authorList>
            <person name="de Groot N.N."/>
        </authorList>
    </citation>
    <scope>NUCLEOTIDE SEQUENCE [LARGE SCALE GENOMIC DNA]</scope>
    <source>
        <strain evidence="13 14">RK1</strain>
    </source>
</reference>
<dbReference type="GO" id="GO:0000287">
    <property type="term" value="F:magnesium ion binding"/>
    <property type="evidence" value="ECO:0007669"/>
    <property type="project" value="TreeGrafter"/>
</dbReference>
<dbReference type="GO" id="GO:0050897">
    <property type="term" value="F:cobalt ion binding"/>
    <property type="evidence" value="ECO:0007669"/>
    <property type="project" value="TreeGrafter"/>
</dbReference>
<evidence type="ECO:0000256" key="2">
    <source>
        <dbReference type="ARBA" id="ARBA00009765"/>
    </source>
</evidence>
<comment type="catalytic activity">
    <reaction evidence="10">
        <text>Mg(2+)(in) = Mg(2+)(out)</text>
        <dbReference type="Rhea" id="RHEA:29827"/>
        <dbReference type="ChEBI" id="CHEBI:18420"/>
    </reaction>
</comment>
<dbReference type="GO" id="GO:0005886">
    <property type="term" value="C:plasma membrane"/>
    <property type="evidence" value="ECO:0007669"/>
    <property type="project" value="UniProtKB-SubCell"/>
</dbReference>
<dbReference type="InterPro" id="IPR002523">
    <property type="entry name" value="MgTranspt_CorA/ZnTranspt_ZntB"/>
</dbReference>
<keyword evidence="5 12" id="KW-0812">Transmembrane</keyword>
<evidence type="ECO:0000256" key="9">
    <source>
        <dbReference type="ARBA" id="ARBA00023136"/>
    </source>
</evidence>
<dbReference type="Proteomes" id="UP000198670">
    <property type="component" value="Unassembled WGS sequence"/>
</dbReference>
<gene>
    <name evidence="13" type="ORF">SAMN05444682_11046</name>
</gene>
<feature type="transmembrane region" description="Helical" evidence="12">
    <location>
        <begin position="274"/>
        <end position="294"/>
    </location>
</feature>
<keyword evidence="6" id="KW-0460">Magnesium</keyword>
<comment type="function">
    <text evidence="11">Mediates influx of magnesium ions. Alternates between open and closed states. Activated by low cytoplasmic Mg(2+) levels. Inactive when cytoplasmic Mg(2+) levels are high.</text>
</comment>
<proteinExistence type="inferred from homology"/>